<comment type="similarity">
    <text evidence="1 4">Belongs to the D-isomer specific 2-hydroxyacid dehydrogenase family.</text>
</comment>
<dbReference type="GO" id="GO:0047964">
    <property type="term" value="F:glyoxylate reductase (NADH) activity"/>
    <property type="evidence" value="ECO:0007669"/>
    <property type="project" value="UniProtKB-EC"/>
</dbReference>
<dbReference type="CDD" id="cd12168">
    <property type="entry name" value="Mand_dh_like"/>
    <property type="match status" value="1"/>
</dbReference>
<protein>
    <submittedName>
        <fullName evidence="7">Glyoxylate reductase</fullName>
        <ecNumber evidence="7">1.1.1.26</ecNumber>
    </submittedName>
</protein>
<dbReference type="InterPro" id="IPR029752">
    <property type="entry name" value="D-isomer_DH_CS1"/>
</dbReference>
<gene>
    <name evidence="7" type="primary">GOR1</name>
    <name evidence="7" type="ORF">OHK93_001945</name>
</gene>
<evidence type="ECO:0000313" key="7">
    <source>
        <dbReference type="EMBL" id="MDI1490741.1"/>
    </source>
</evidence>
<organism evidence="7 8">
    <name type="scientific">Ramalina farinacea</name>
    <dbReference type="NCBI Taxonomy" id="258253"/>
    <lineage>
        <taxon>Eukaryota</taxon>
        <taxon>Fungi</taxon>
        <taxon>Dikarya</taxon>
        <taxon>Ascomycota</taxon>
        <taxon>Pezizomycotina</taxon>
        <taxon>Lecanoromycetes</taxon>
        <taxon>OSLEUM clade</taxon>
        <taxon>Lecanoromycetidae</taxon>
        <taxon>Lecanorales</taxon>
        <taxon>Lecanorineae</taxon>
        <taxon>Ramalinaceae</taxon>
        <taxon>Ramalina</taxon>
    </lineage>
</organism>
<dbReference type="SUPFAM" id="SSF51735">
    <property type="entry name" value="NAD(P)-binding Rossmann-fold domains"/>
    <property type="match status" value="1"/>
</dbReference>
<feature type="domain" description="D-isomer specific 2-hydroxyacid dehydrogenase catalytic" evidence="5">
    <location>
        <begin position="73"/>
        <end position="331"/>
    </location>
</feature>
<dbReference type="FunFam" id="3.40.50.720:FF:000203">
    <property type="entry name" value="D-3-phosphoglycerate dehydrogenase (SerA)"/>
    <property type="match status" value="1"/>
</dbReference>
<dbReference type="Proteomes" id="UP001161017">
    <property type="component" value="Unassembled WGS sequence"/>
</dbReference>
<dbReference type="EMBL" id="JAPUFD010000012">
    <property type="protein sequence ID" value="MDI1490741.1"/>
    <property type="molecule type" value="Genomic_DNA"/>
</dbReference>
<dbReference type="PANTHER" id="PTHR10996:SF257">
    <property type="entry name" value="GLYOXYLATE REDUCTASE 1"/>
    <property type="match status" value="1"/>
</dbReference>
<evidence type="ECO:0000259" key="6">
    <source>
        <dbReference type="Pfam" id="PF02826"/>
    </source>
</evidence>
<dbReference type="PANTHER" id="PTHR10996">
    <property type="entry name" value="2-HYDROXYACID DEHYDROGENASE-RELATED"/>
    <property type="match status" value="1"/>
</dbReference>
<proteinExistence type="inferred from homology"/>
<dbReference type="Pfam" id="PF00389">
    <property type="entry name" value="2-Hacid_dh"/>
    <property type="match status" value="1"/>
</dbReference>
<dbReference type="GO" id="GO:0030267">
    <property type="term" value="F:glyoxylate reductase (NADPH) activity"/>
    <property type="evidence" value="ECO:0007669"/>
    <property type="project" value="TreeGrafter"/>
</dbReference>
<dbReference type="GO" id="GO:0051287">
    <property type="term" value="F:NAD binding"/>
    <property type="evidence" value="ECO:0007669"/>
    <property type="project" value="InterPro"/>
</dbReference>
<dbReference type="Gene3D" id="3.40.50.720">
    <property type="entry name" value="NAD(P)-binding Rossmann-like Domain"/>
    <property type="match status" value="2"/>
</dbReference>
<dbReference type="EC" id="1.1.1.26" evidence="7"/>
<dbReference type="GO" id="GO:0016618">
    <property type="term" value="F:hydroxypyruvate reductase [NAD(P)H] activity"/>
    <property type="evidence" value="ECO:0007669"/>
    <property type="project" value="TreeGrafter"/>
</dbReference>
<dbReference type="GO" id="GO:0005829">
    <property type="term" value="C:cytosol"/>
    <property type="evidence" value="ECO:0007669"/>
    <property type="project" value="TreeGrafter"/>
</dbReference>
<dbReference type="PROSITE" id="PS00065">
    <property type="entry name" value="D_2_HYDROXYACID_DH_1"/>
    <property type="match status" value="1"/>
</dbReference>
<keyword evidence="3" id="KW-0520">NAD</keyword>
<dbReference type="InterPro" id="IPR036291">
    <property type="entry name" value="NAD(P)-bd_dom_sf"/>
</dbReference>
<dbReference type="InterPro" id="IPR050223">
    <property type="entry name" value="D-isomer_2-hydroxyacid_DH"/>
</dbReference>
<dbReference type="InterPro" id="IPR006139">
    <property type="entry name" value="D-isomer_2_OHA_DH_cat_dom"/>
</dbReference>
<dbReference type="SUPFAM" id="SSF52283">
    <property type="entry name" value="Formate/glycerate dehydrogenase catalytic domain-like"/>
    <property type="match status" value="1"/>
</dbReference>
<reference evidence="7" key="1">
    <citation type="journal article" date="2023" name="Genome Biol. Evol.">
        <title>First Whole Genome Sequence and Flow Cytometry Genome Size Data for the Lichen-Forming Fungus Ramalina farinacea (Ascomycota).</title>
        <authorList>
            <person name="Llewellyn T."/>
            <person name="Mian S."/>
            <person name="Hill R."/>
            <person name="Leitch I.J."/>
            <person name="Gaya E."/>
        </authorList>
    </citation>
    <scope>NUCLEOTIDE SEQUENCE</scope>
    <source>
        <strain evidence="7">LIQ254RAFAR</strain>
    </source>
</reference>
<sequence>MSSPTKPKILLLGKIEHPASQAAFQSLSSLATIIHPTSTSPSSFLTECRSGSFSGILAVYRTFDSVSITGRIAGPVVSALASTGCRFIAHNGAGYDQISIPECTANGIQVSNVPGVVDAATADTALFLLLGALRMFNAPLQSLRVGEWRGKEQRLGRDPEGKVLGVLGMGGIGSEVARRAGGLGMRVWYHNRRRVGEGREGGAEYKGFEELLGGVDVLSVNVPLNPSTRHLISTPQFEMMKTGVVIVNTARGPIIDEAALVAALDSGKVASAGLDVYEEEPKVHPGLVANPHVMLLPHMGTSTYETQEKMELHVVENVRSALEKGELVSLVPEQRGGG</sequence>
<evidence type="ECO:0000256" key="2">
    <source>
        <dbReference type="ARBA" id="ARBA00023002"/>
    </source>
</evidence>
<accession>A0AA43TTB3</accession>
<evidence type="ECO:0000259" key="5">
    <source>
        <dbReference type="Pfam" id="PF00389"/>
    </source>
</evidence>
<name>A0AA43TTB3_9LECA</name>
<dbReference type="InterPro" id="IPR029753">
    <property type="entry name" value="D-isomer_DH_CS"/>
</dbReference>
<dbReference type="InterPro" id="IPR006140">
    <property type="entry name" value="D-isomer_DH_NAD-bd"/>
</dbReference>
<feature type="domain" description="D-isomer specific 2-hydroxyacid dehydrogenase NAD-binding" evidence="6">
    <location>
        <begin position="127"/>
        <end position="300"/>
    </location>
</feature>
<evidence type="ECO:0000313" key="8">
    <source>
        <dbReference type="Proteomes" id="UP001161017"/>
    </source>
</evidence>
<keyword evidence="2 4" id="KW-0560">Oxidoreductase</keyword>
<dbReference type="PROSITE" id="PS00671">
    <property type="entry name" value="D_2_HYDROXYACID_DH_3"/>
    <property type="match status" value="1"/>
</dbReference>
<dbReference type="AlphaFoldDB" id="A0AA43TTB3"/>
<evidence type="ECO:0000256" key="4">
    <source>
        <dbReference type="RuleBase" id="RU003719"/>
    </source>
</evidence>
<evidence type="ECO:0000256" key="3">
    <source>
        <dbReference type="ARBA" id="ARBA00023027"/>
    </source>
</evidence>
<evidence type="ECO:0000256" key="1">
    <source>
        <dbReference type="ARBA" id="ARBA00005854"/>
    </source>
</evidence>
<keyword evidence="8" id="KW-1185">Reference proteome</keyword>
<dbReference type="Pfam" id="PF02826">
    <property type="entry name" value="2-Hacid_dh_C"/>
    <property type="match status" value="1"/>
</dbReference>
<comment type="caution">
    <text evidence="7">The sequence shown here is derived from an EMBL/GenBank/DDBJ whole genome shotgun (WGS) entry which is preliminary data.</text>
</comment>